<dbReference type="EMBL" id="JACHJI010000011">
    <property type="protein sequence ID" value="MBB4901643.1"/>
    <property type="molecule type" value="Genomic_DNA"/>
</dbReference>
<evidence type="ECO:0000313" key="1">
    <source>
        <dbReference type="EMBL" id="MBB4901643.1"/>
    </source>
</evidence>
<gene>
    <name evidence="1" type="ORF">FHS37_005731</name>
</gene>
<sequence>MTALADPVPGGRPGDVEAATALSGELTGRGCTASC</sequence>
<dbReference type="AlphaFoldDB" id="A0A7W7PUT7"/>
<protein>
    <submittedName>
        <fullName evidence="1">Uncharacterized protein</fullName>
    </submittedName>
</protein>
<organism evidence="1 2">
    <name type="scientific">Streptomyces griseomycini</name>
    <dbReference type="NCBI Taxonomy" id="66895"/>
    <lineage>
        <taxon>Bacteria</taxon>
        <taxon>Bacillati</taxon>
        <taxon>Actinomycetota</taxon>
        <taxon>Actinomycetes</taxon>
        <taxon>Kitasatosporales</taxon>
        <taxon>Streptomycetaceae</taxon>
        <taxon>Streptomyces</taxon>
    </lineage>
</organism>
<proteinExistence type="predicted"/>
<accession>A0A7W7PUT7</accession>
<reference evidence="1 2" key="1">
    <citation type="submission" date="2020-08" db="EMBL/GenBank/DDBJ databases">
        <title>Genomic Encyclopedia of Type Strains, Phase III (KMG-III): the genomes of soil and plant-associated and newly described type strains.</title>
        <authorList>
            <person name="Whitman W."/>
        </authorList>
    </citation>
    <scope>NUCLEOTIDE SEQUENCE [LARGE SCALE GENOMIC DNA]</scope>
    <source>
        <strain evidence="1 2">CECT 3273</strain>
    </source>
</reference>
<dbReference type="Proteomes" id="UP000579523">
    <property type="component" value="Unassembled WGS sequence"/>
</dbReference>
<name>A0A7W7PUT7_9ACTN</name>
<comment type="caution">
    <text evidence="1">The sequence shown here is derived from an EMBL/GenBank/DDBJ whole genome shotgun (WGS) entry which is preliminary data.</text>
</comment>
<evidence type="ECO:0000313" key="2">
    <source>
        <dbReference type="Proteomes" id="UP000579523"/>
    </source>
</evidence>
<keyword evidence="2" id="KW-1185">Reference proteome</keyword>